<dbReference type="InterPro" id="IPR013783">
    <property type="entry name" value="Ig-like_fold"/>
</dbReference>
<dbReference type="InterPro" id="IPR044023">
    <property type="entry name" value="Ig_7"/>
</dbReference>
<dbReference type="OrthoDB" id="635358at2"/>
<name>A0A5B8W0U1_9SPHI</name>
<keyword evidence="1" id="KW-0732">Signal</keyword>
<reference evidence="3 4" key="1">
    <citation type="journal article" date="2013" name="J. Microbiol.">
        <title>Mucilaginibacter ginsenosidivorax sp. nov., with ginsenoside converting activity isolated from sediment.</title>
        <authorList>
            <person name="Kim J.K."/>
            <person name="Choi T.E."/>
            <person name="Liu Q.M."/>
            <person name="Park H.Y."/>
            <person name="Yi T.H."/>
            <person name="Yoon M.H."/>
            <person name="Kim S.C."/>
            <person name="Im W.T."/>
        </authorList>
    </citation>
    <scope>NUCLEOTIDE SEQUENCE [LARGE SCALE GENOMIC DNA]</scope>
    <source>
        <strain evidence="3 4">KHI28</strain>
    </source>
</reference>
<evidence type="ECO:0000259" key="2">
    <source>
        <dbReference type="Pfam" id="PF19081"/>
    </source>
</evidence>
<dbReference type="EMBL" id="CP042437">
    <property type="protein sequence ID" value="QEC77261.1"/>
    <property type="molecule type" value="Genomic_DNA"/>
</dbReference>
<evidence type="ECO:0000313" key="4">
    <source>
        <dbReference type="Proteomes" id="UP000321362"/>
    </source>
</evidence>
<dbReference type="RefSeq" id="WP_147054784.1">
    <property type="nucleotide sequence ID" value="NZ_CP042437.1"/>
</dbReference>
<keyword evidence="4" id="KW-1185">Reference proteome</keyword>
<dbReference type="Proteomes" id="UP000321362">
    <property type="component" value="Chromosome"/>
</dbReference>
<accession>A0A5B8W0U1</accession>
<dbReference type="AlphaFoldDB" id="A0A5B8W0U1"/>
<evidence type="ECO:0000313" key="3">
    <source>
        <dbReference type="EMBL" id="QEC77261.1"/>
    </source>
</evidence>
<dbReference type="Pfam" id="PF19081">
    <property type="entry name" value="Ig_7"/>
    <property type="match status" value="1"/>
</dbReference>
<feature type="domain" description="Ig-like" evidence="2">
    <location>
        <begin position="982"/>
        <end position="1059"/>
    </location>
</feature>
<dbReference type="Gene3D" id="2.60.40.10">
    <property type="entry name" value="Immunoglobulins"/>
    <property type="match status" value="1"/>
</dbReference>
<sequence length="1149" mass="123288">MRLPKHMGRRALLLLLFLFICFRSVADTFVVTSNADSGPGTLREALTLAAANDSTQTDYINFSLTDISEAGRTLYLKSQLPDISSNLVIDGSTQTGTYFGVSTAKVALFFNPGNNGPLNGLSIINKHNVTILGLYLKYFKSSGPDSAGLNYRTGIYIVNSDNIIFGQALKGNVVIGFSQSLTTSYLPANNANYSSNITIKASFFSIDADGETLPVEQEQALGLAYLTGSIKVGGTEIEGNVLANGVVISQQNSYASYDTITAHFYIRNNKIGVNYSVTKEILTSAGIFASTVDPDGSNYLDIDDNVITGNAIFGDAIYPINMGRQINIRRNYIGTDKTRTRTFKTGGIFLYSCTGQVSIGSSDPADANYITNCVPVIVWPYTNAKINKNSFYCPTYVQPMHYVGYGEFDAPQVNITKILPTVISGTATPNSTIELFYDDKCGTCSPQTYFASTTADAKGNWKYTGPSIHGTIIASATNDKNTSDFTKTTINVDNVKVINACDNTGSIIGAVPQSASEIRWVNENGKTVSTDADLIGVKPGKYKLIVKNGGCGDSTSYFEIQQRFLVDTTKIIKVQPSCNGATGSISSIQFAYNDNQTPIITWTDAANKIWGNNVDVSNLPAGKYTLIIKSFDATCVKKYGPFILKNTTGPTIDDSKPNVTNTNCGQTIGSITNIIVTGGTGTRHFTWKNVQQQEVAYTQDLTGQPAGKYTLQVTDDSQCGPVYSKEIEITEVNGISITESLNATTPASCGKANGAVTGVTATGGTKYEWRDTNGNLAGTSLDLKNVPGGAYQLTVSNAFCQKQSKVYQVTEQSGTVFPSTYTVNHIDACYGKANGALQVNQDALIKAVRWVNAAGVDVAMHHGATDLAAGNYKLYLTDQNGCESYYNTYRVDELPELKVTDNGQTGNEQCGLKSGYVSNVTVAGGLPPYTYTWLNAGSASIGTTSSISNLAAGAYTLNIADSRCGSINVNYQIQNIPQDLAAPSVSDIQVCSPGDAILLVNNAAADVVYRLYDQADSTSPLSEQTGGRFKIVVTANRSFFVSQVNGTCESPKTEVKVSVGLSPLSIANSFTPNGDGHNDYWKINNIESYPSAVVQVFNRNGQKLFESKGYATPFNGTYNGKALPVGTYYYIINLNKNCNLLSGSLTILR</sequence>
<proteinExistence type="predicted"/>
<evidence type="ECO:0000256" key="1">
    <source>
        <dbReference type="SAM" id="SignalP"/>
    </source>
</evidence>
<feature type="signal peptide" evidence="1">
    <location>
        <begin position="1"/>
        <end position="26"/>
    </location>
</feature>
<dbReference type="InterPro" id="IPR026341">
    <property type="entry name" value="T9SS_type_B"/>
</dbReference>
<dbReference type="KEGG" id="mgk:FSB76_15395"/>
<dbReference type="NCBIfam" id="TIGR04131">
    <property type="entry name" value="Bac_Flav_CTERM"/>
    <property type="match status" value="1"/>
</dbReference>
<gene>
    <name evidence="3" type="ORF">FSB76_15395</name>
</gene>
<dbReference type="Pfam" id="PF13585">
    <property type="entry name" value="CHU_C"/>
    <property type="match status" value="1"/>
</dbReference>
<feature type="chain" id="PRO_5023116083" evidence="1">
    <location>
        <begin position="27"/>
        <end position="1149"/>
    </location>
</feature>
<organism evidence="3 4">
    <name type="scientific">Mucilaginibacter ginsenosidivorax</name>
    <dbReference type="NCBI Taxonomy" id="862126"/>
    <lineage>
        <taxon>Bacteria</taxon>
        <taxon>Pseudomonadati</taxon>
        <taxon>Bacteroidota</taxon>
        <taxon>Sphingobacteriia</taxon>
        <taxon>Sphingobacteriales</taxon>
        <taxon>Sphingobacteriaceae</taxon>
        <taxon>Mucilaginibacter</taxon>
    </lineage>
</organism>
<protein>
    <submittedName>
        <fullName evidence="3">Gliding motility-associated C-terminal domain-containing protein</fullName>
    </submittedName>
</protein>